<comment type="similarity">
    <text evidence="1">Belongs to the NipSnap family.</text>
</comment>
<organism evidence="3 4">
    <name type="scientific">Schistosoma japonicum</name>
    <name type="common">Blood fluke</name>
    <dbReference type="NCBI Taxonomy" id="6182"/>
    <lineage>
        <taxon>Eukaryota</taxon>
        <taxon>Metazoa</taxon>
        <taxon>Spiralia</taxon>
        <taxon>Lophotrochozoa</taxon>
        <taxon>Platyhelminthes</taxon>
        <taxon>Trematoda</taxon>
        <taxon>Digenea</taxon>
        <taxon>Strigeidida</taxon>
        <taxon>Schistosomatoidea</taxon>
        <taxon>Schistosomatidae</taxon>
        <taxon>Schistosoma</taxon>
    </lineage>
</organism>
<protein>
    <submittedName>
        <fullName evidence="3">Protein NipSnap 1 isoform 3</fullName>
    </submittedName>
</protein>
<dbReference type="OrthoDB" id="10262843at2759"/>
<evidence type="ECO:0000259" key="2">
    <source>
        <dbReference type="Pfam" id="PF07978"/>
    </source>
</evidence>
<dbReference type="InterPro" id="IPR051557">
    <property type="entry name" value="NipSnap_domain"/>
</dbReference>
<reference evidence="3 4" key="1">
    <citation type="submission" date="2019-03" db="EMBL/GenBank/DDBJ databases">
        <title>An improved genome assembly of the fluke Schistosoma japonicum.</title>
        <authorList>
            <person name="Hu W."/>
            <person name="Luo F."/>
            <person name="Yin M."/>
            <person name="Mo X."/>
            <person name="Sun C."/>
            <person name="Wu Q."/>
            <person name="Zhu B."/>
            <person name="Xiang M."/>
            <person name="Wang J."/>
            <person name="Wang Y."/>
            <person name="Zhang T."/>
            <person name="Xu B."/>
            <person name="Zheng H."/>
            <person name="Feng Z."/>
        </authorList>
    </citation>
    <scope>NUCLEOTIDE SEQUENCE [LARGE SCALE GENOMIC DNA]</scope>
    <source>
        <strain evidence="3">HuSjv2</strain>
        <tissue evidence="3">Worms</tissue>
    </source>
</reference>
<dbReference type="PANTHER" id="PTHR21017">
    <property type="entry name" value="NIPSNAP-RELATED"/>
    <property type="match status" value="1"/>
</dbReference>
<evidence type="ECO:0000256" key="1">
    <source>
        <dbReference type="ARBA" id="ARBA00005291"/>
    </source>
</evidence>
<dbReference type="PANTHER" id="PTHR21017:SF17">
    <property type="entry name" value="PROTEIN NIPSNAP"/>
    <property type="match status" value="1"/>
</dbReference>
<dbReference type="GO" id="GO:0000423">
    <property type="term" value="P:mitophagy"/>
    <property type="evidence" value="ECO:0007669"/>
    <property type="project" value="UniProtKB-ARBA"/>
</dbReference>
<dbReference type="STRING" id="6182.A0A4Z2CVS6"/>
<accession>A0A4Z2CVS6</accession>
<dbReference type="EMBL" id="SKCS01000411">
    <property type="protein sequence ID" value="TNN08293.1"/>
    <property type="molecule type" value="Genomic_DNA"/>
</dbReference>
<gene>
    <name evidence="3" type="ORF">EWB00_007168</name>
</gene>
<proteinExistence type="inferred from homology"/>
<feature type="domain" description="NIPSNAP" evidence="2">
    <location>
        <begin position="177"/>
        <end position="273"/>
    </location>
</feature>
<dbReference type="SUPFAM" id="SSF54909">
    <property type="entry name" value="Dimeric alpha+beta barrel"/>
    <property type="match status" value="2"/>
</dbReference>
<dbReference type="InterPro" id="IPR012577">
    <property type="entry name" value="NIPSNAP"/>
</dbReference>
<dbReference type="AlphaFoldDB" id="A0A4Z2CVS6"/>
<sequence>MRYNFSVLSCLYRWYFHELFLFSSFSVKPGLNQSGPLTNIFKGDADQANKTRSDLLSTSTSVFELQVVSVKLDRLSEYLKDFGRYIDILKVNEKDTHLLGSWTCDIGDQGNIYHLWQFTEGYTDLSIHHNLIRNNKDLVLCQQKLDSLLHSRKNQVCLPLSYWPYPNPREDGFENIYELRSYSLQPGTMIEWGNHWARVMENVAEDNEAVAGLFSHIGDMHVVHHLWTYRDLEARRKARDKVWEDPNWGKCIMHIVPLLRSVTTAILRPTPCSLLR</sequence>
<dbReference type="Pfam" id="PF07978">
    <property type="entry name" value="NIPSNAP"/>
    <property type="match status" value="1"/>
</dbReference>
<name>A0A4Z2CVS6_SCHJA</name>
<dbReference type="Gene3D" id="3.30.70.100">
    <property type="match status" value="2"/>
</dbReference>
<dbReference type="GO" id="GO:0005739">
    <property type="term" value="C:mitochondrion"/>
    <property type="evidence" value="ECO:0007669"/>
    <property type="project" value="TreeGrafter"/>
</dbReference>
<dbReference type="InterPro" id="IPR011008">
    <property type="entry name" value="Dimeric_a/b-barrel"/>
</dbReference>
<keyword evidence="4" id="KW-1185">Reference proteome</keyword>
<evidence type="ECO:0000313" key="4">
    <source>
        <dbReference type="Proteomes" id="UP000311919"/>
    </source>
</evidence>
<comment type="caution">
    <text evidence="3">The sequence shown here is derived from an EMBL/GenBank/DDBJ whole genome shotgun (WGS) entry which is preliminary data.</text>
</comment>
<evidence type="ECO:0000313" key="3">
    <source>
        <dbReference type="EMBL" id="TNN08293.1"/>
    </source>
</evidence>
<dbReference type="Proteomes" id="UP000311919">
    <property type="component" value="Unassembled WGS sequence"/>
</dbReference>